<comment type="subcellular location">
    <subcellularLocation>
        <location evidence="1">Nucleus</location>
    </subcellularLocation>
</comment>
<dbReference type="InParanoid" id="A0A317XG96"/>
<feature type="compositionally biased region" description="Basic and acidic residues" evidence="7">
    <location>
        <begin position="497"/>
        <end position="508"/>
    </location>
</feature>
<feature type="region of interest" description="Disordered" evidence="7">
    <location>
        <begin position="1"/>
        <end position="63"/>
    </location>
</feature>
<feature type="compositionally biased region" description="Low complexity" evidence="7">
    <location>
        <begin position="165"/>
        <end position="201"/>
    </location>
</feature>
<keyword evidence="5" id="KW-0539">Nucleus</keyword>
<dbReference type="Proteomes" id="UP000246740">
    <property type="component" value="Unassembled WGS sequence"/>
</dbReference>
<evidence type="ECO:0000256" key="2">
    <source>
        <dbReference type="ARBA" id="ARBA00023015"/>
    </source>
</evidence>
<organism evidence="9 10">
    <name type="scientific">Testicularia cyperi</name>
    <dbReference type="NCBI Taxonomy" id="1882483"/>
    <lineage>
        <taxon>Eukaryota</taxon>
        <taxon>Fungi</taxon>
        <taxon>Dikarya</taxon>
        <taxon>Basidiomycota</taxon>
        <taxon>Ustilaginomycotina</taxon>
        <taxon>Ustilaginomycetes</taxon>
        <taxon>Ustilaginales</taxon>
        <taxon>Anthracoideaceae</taxon>
        <taxon>Testicularia</taxon>
    </lineage>
</organism>
<feature type="compositionally biased region" description="Polar residues" evidence="7">
    <location>
        <begin position="15"/>
        <end position="38"/>
    </location>
</feature>
<feature type="region of interest" description="Disordered" evidence="7">
    <location>
        <begin position="607"/>
        <end position="678"/>
    </location>
</feature>
<feature type="compositionally biased region" description="Low complexity" evidence="7">
    <location>
        <begin position="370"/>
        <end position="388"/>
    </location>
</feature>
<dbReference type="AlphaFoldDB" id="A0A317XG96"/>
<keyword evidence="3" id="KW-0238">DNA-binding</keyword>
<name>A0A317XG96_9BASI</name>
<dbReference type="PROSITE" id="PS50217">
    <property type="entry name" value="BZIP"/>
    <property type="match status" value="1"/>
</dbReference>
<dbReference type="InterPro" id="IPR004827">
    <property type="entry name" value="bZIP"/>
</dbReference>
<evidence type="ECO:0000256" key="5">
    <source>
        <dbReference type="ARBA" id="ARBA00023242"/>
    </source>
</evidence>
<evidence type="ECO:0000259" key="8">
    <source>
        <dbReference type="PROSITE" id="PS50217"/>
    </source>
</evidence>
<dbReference type="PANTHER" id="PTHR13044:SF14">
    <property type="entry name" value="CRYPTOCEPHAL, ISOFORM A"/>
    <property type="match status" value="1"/>
</dbReference>
<feature type="compositionally biased region" description="Basic and acidic residues" evidence="7">
    <location>
        <begin position="468"/>
        <end position="480"/>
    </location>
</feature>
<feature type="coiled-coil region" evidence="6">
    <location>
        <begin position="519"/>
        <end position="553"/>
    </location>
</feature>
<reference evidence="9 10" key="1">
    <citation type="journal article" date="2018" name="Mol. Biol. Evol.">
        <title>Broad Genomic Sampling Reveals a Smut Pathogenic Ancestry of the Fungal Clade Ustilaginomycotina.</title>
        <authorList>
            <person name="Kijpornyongpan T."/>
            <person name="Mondo S.J."/>
            <person name="Barry K."/>
            <person name="Sandor L."/>
            <person name="Lee J."/>
            <person name="Lipzen A."/>
            <person name="Pangilinan J."/>
            <person name="LaButti K."/>
            <person name="Hainaut M."/>
            <person name="Henrissat B."/>
            <person name="Grigoriev I.V."/>
            <person name="Spatafora J.W."/>
            <person name="Aime M.C."/>
        </authorList>
    </citation>
    <scope>NUCLEOTIDE SEQUENCE [LARGE SCALE GENOMIC DNA]</scope>
    <source>
        <strain evidence="9 10">MCA 3645</strain>
    </source>
</reference>
<evidence type="ECO:0000313" key="10">
    <source>
        <dbReference type="Proteomes" id="UP000246740"/>
    </source>
</evidence>
<protein>
    <recommendedName>
        <fullName evidence="8">BZIP domain-containing protein</fullName>
    </recommendedName>
</protein>
<dbReference type="EMBL" id="KZ819211">
    <property type="protein sequence ID" value="PWY97319.1"/>
    <property type="molecule type" value="Genomic_DNA"/>
</dbReference>
<dbReference type="CDD" id="cd14705">
    <property type="entry name" value="bZIP_Zip1"/>
    <property type="match status" value="1"/>
</dbReference>
<proteinExistence type="predicted"/>
<evidence type="ECO:0000313" key="9">
    <source>
        <dbReference type="EMBL" id="PWY97319.1"/>
    </source>
</evidence>
<sequence>MPYGESPNSFLFGLNQFTSPPADSPSQTGGNASRSDNMLASLEAFASEDMTAGSSHNDAIGGQAPNFADQLALWTNANFSFDGPTGHALLGDEEKEKEEAEHNRRREDENRRNQEEERERLARNAAASSRGSNALRGKARDTGSSQPEASGSGFGPASQPHLGGPAHQHPQHAQPPQAQHQPQPQSQHHHQQQQQASQHQPFFPGAPHFANASRPPPGAGPSPATNNAFPPFLNGFAGLSQLGGLAAPQHNPFQNGLAGLGSLDMTSALALQHLLASNPLALAGLSQLAGLTNPQIQSQLAGLASGAAGGVAAHQQSPAAPSPAANPNGNAALPSQNAWLAAQPQGSSRASSFSGVPAPQPSSNWPGQMATLPGSSGSSLPPTLAPASNGMHATSNGTDLTQPTTSSVPELSNSVPDDSSAPQHQQAFGTASTAGSDTASGSAAKKKRTSTSEGKKPQIDADPDEEDILGKLEDIERRYEIPPLKLIDTGNPEADAEANRHAIEEDKRRRNTAASARFRIKKKQREAALEQAAKELQQRLADLETENARLRTENGWLKSLITVRPDQAMPGGLDQSAVPNPFSSAGPAVVGRGAAAAGPSGTPAPAFGAALASHPPTANGVGAADGASSAYTADHAERHSGLHPRGVGTDAGKDADASKGSSHPNGASANGNKRDREE</sequence>
<evidence type="ECO:0000256" key="7">
    <source>
        <dbReference type="SAM" id="MobiDB-lite"/>
    </source>
</evidence>
<dbReference type="SUPFAM" id="SSF57959">
    <property type="entry name" value="Leucine zipper domain"/>
    <property type="match status" value="1"/>
</dbReference>
<dbReference type="SMART" id="SM00338">
    <property type="entry name" value="BRLZ"/>
    <property type="match status" value="1"/>
</dbReference>
<feature type="region of interest" description="Disordered" evidence="7">
    <location>
        <begin position="78"/>
        <end position="227"/>
    </location>
</feature>
<feature type="compositionally biased region" description="Low complexity" evidence="7">
    <location>
        <begin position="313"/>
        <end position="335"/>
    </location>
</feature>
<dbReference type="STRING" id="1882483.A0A317XG96"/>
<dbReference type="PANTHER" id="PTHR13044">
    <property type="entry name" value="ACTIVATING TRANSCRIPTION FACTOR ATF 4/5"/>
    <property type="match status" value="1"/>
</dbReference>
<feature type="compositionally biased region" description="Polar residues" evidence="7">
    <location>
        <begin position="659"/>
        <end position="671"/>
    </location>
</feature>
<feature type="compositionally biased region" description="Low complexity" evidence="7">
    <location>
        <begin position="429"/>
        <end position="443"/>
    </location>
</feature>
<accession>A0A317XG96</accession>
<keyword evidence="2" id="KW-0805">Transcription regulation</keyword>
<dbReference type="PROSITE" id="PS00036">
    <property type="entry name" value="BZIP_BASIC"/>
    <property type="match status" value="1"/>
</dbReference>
<dbReference type="Pfam" id="PF07716">
    <property type="entry name" value="bZIP_2"/>
    <property type="match status" value="1"/>
</dbReference>
<feature type="compositionally biased region" description="Polar residues" evidence="7">
    <location>
        <begin position="344"/>
        <end position="354"/>
    </location>
</feature>
<evidence type="ECO:0000256" key="4">
    <source>
        <dbReference type="ARBA" id="ARBA00023163"/>
    </source>
</evidence>
<keyword evidence="6" id="KW-0175">Coiled coil</keyword>
<gene>
    <name evidence="9" type="ORF">BCV70DRAFT_68657</name>
</gene>
<dbReference type="OrthoDB" id="1939598at2759"/>
<feature type="domain" description="BZIP" evidence="8">
    <location>
        <begin position="505"/>
        <end position="564"/>
    </location>
</feature>
<dbReference type="InterPro" id="IPR046347">
    <property type="entry name" value="bZIP_sf"/>
</dbReference>
<keyword evidence="10" id="KW-1185">Reference proteome</keyword>
<dbReference type="GO" id="GO:0001228">
    <property type="term" value="F:DNA-binding transcription activator activity, RNA polymerase II-specific"/>
    <property type="evidence" value="ECO:0007669"/>
    <property type="project" value="TreeGrafter"/>
</dbReference>
<evidence type="ECO:0000256" key="6">
    <source>
        <dbReference type="SAM" id="Coils"/>
    </source>
</evidence>
<feature type="compositionally biased region" description="Polar residues" evidence="7">
    <location>
        <begin position="391"/>
        <end position="428"/>
    </location>
</feature>
<dbReference type="GO" id="GO:0005634">
    <property type="term" value="C:nucleus"/>
    <property type="evidence" value="ECO:0007669"/>
    <property type="project" value="UniProtKB-SubCell"/>
</dbReference>
<feature type="region of interest" description="Disordered" evidence="7">
    <location>
        <begin position="313"/>
        <end position="514"/>
    </location>
</feature>
<evidence type="ECO:0000256" key="1">
    <source>
        <dbReference type="ARBA" id="ARBA00004123"/>
    </source>
</evidence>
<keyword evidence="4" id="KW-0804">Transcription</keyword>
<evidence type="ECO:0000256" key="3">
    <source>
        <dbReference type="ARBA" id="ARBA00023125"/>
    </source>
</evidence>
<dbReference type="GO" id="GO:0000977">
    <property type="term" value="F:RNA polymerase II transcription regulatory region sequence-specific DNA binding"/>
    <property type="evidence" value="ECO:0007669"/>
    <property type="project" value="TreeGrafter"/>
</dbReference>
<feature type="compositionally biased region" description="Basic and acidic residues" evidence="7">
    <location>
        <begin position="90"/>
        <end position="122"/>
    </location>
</feature>
<dbReference type="Gene3D" id="1.20.5.170">
    <property type="match status" value="1"/>
</dbReference>
<feature type="compositionally biased region" description="Low complexity" evidence="7">
    <location>
        <begin position="123"/>
        <end position="134"/>
    </location>
</feature>